<organism evidence="2 3">
    <name type="scientific">Trifolium medium</name>
    <dbReference type="NCBI Taxonomy" id="97028"/>
    <lineage>
        <taxon>Eukaryota</taxon>
        <taxon>Viridiplantae</taxon>
        <taxon>Streptophyta</taxon>
        <taxon>Embryophyta</taxon>
        <taxon>Tracheophyta</taxon>
        <taxon>Spermatophyta</taxon>
        <taxon>Magnoliopsida</taxon>
        <taxon>eudicotyledons</taxon>
        <taxon>Gunneridae</taxon>
        <taxon>Pentapetalae</taxon>
        <taxon>rosids</taxon>
        <taxon>fabids</taxon>
        <taxon>Fabales</taxon>
        <taxon>Fabaceae</taxon>
        <taxon>Papilionoideae</taxon>
        <taxon>50 kb inversion clade</taxon>
        <taxon>NPAAA clade</taxon>
        <taxon>Hologalegina</taxon>
        <taxon>IRL clade</taxon>
        <taxon>Trifolieae</taxon>
        <taxon>Trifolium</taxon>
    </lineage>
</organism>
<name>A0A392MTR2_9FABA</name>
<dbReference type="Proteomes" id="UP000265520">
    <property type="component" value="Unassembled WGS sequence"/>
</dbReference>
<accession>A0A392MTR2</accession>
<proteinExistence type="predicted"/>
<dbReference type="AlphaFoldDB" id="A0A392MTR2"/>
<dbReference type="PANTHER" id="PTHR46148:SF52">
    <property type="entry name" value="OS04G0603800 PROTEIN"/>
    <property type="match status" value="1"/>
</dbReference>
<dbReference type="EMBL" id="LXQA010017485">
    <property type="protein sequence ID" value="MCH90048.1"/>
    <property type="molecule type" value="Genomic_DNA"/>
</dbReference>
<protein>
    <recommendedName>
        <fullName evidence="1">Tf2-1-like SH3-like domain-containing protein</fullName>
    </recommendedName>
</protein>
<gene>
    <name evidence="2" type="ORF">A2U01_0010954</name>
</gene>
<sequence length="105" mass="12501">MDQSLQTPEQQAWLHKFIGYDFTIEYKPRYYPKRYIPLYFKNSVALRKNQKLGMRYFGPFTISEKIGQVAYKLLLPPEARIHPVFHISQLKQFKGQTIDPYLPSC</sequence>
<dbReference type="Pfam" id="PF24626">
    <property type="entry name" value="SH3_Tf2-1"/>
    <property type="match status" value="1"/>
</dbReference>
<evidence type="ECO:0000313" key="3">
    <source>
        <dbReference type="Proteomes" id="UP000265520"/>
    </source>
</evidence>
<reference evidence="2 3" key="1">
    <citation type="journal article" date="2018" name="Front. Plant Sci.">
        <title>Red Clover (Trifolium pratense) and Zigzag Clover (T. medium) - A Picture of Genomic Similarities and Differences.</title>
        <authorList>
            <person name="Dluhosova J."/>
            <person name="Istvanek J."/>
            <person name="Nedelnik J."/>
            <person name="Repkova J."/>
        </authorList>
    </citation>
    <scope>NUCLEOTIDE SEQUENCE [LARGE SCALE GENOMIC DNA]</scope>
    <source>
        <strain evidence="3">cv. 10/8</strain>
        <tissue evidence="2">Leaf</tissue>
    </source>
</reference>
<dbReference type="PANTHER" id="PTHR46148">
    <property type="entry name" value="CHROMO DOMAIN-CONTAINING PROTEIN"/>
    <property type="match status" value="1"/>
</dbReference>
<evidence type="ECO:0000259" key="1">
    <source>
        <dbReference type="Pfam" id="PF24626"/>
    </source>
</evidence>
<evidence type="ECO:0000313" key="2">
    <source>
        <dbReference type="EMBL" id="MCH90048.1"/>
    </source>
</evidence>
<comment type="caution">
    <text evidence="2">The sequence shown here is derived from an EMBL/GenBank/DDBJ whole genome shotgun (WGS) entry which is preliminary data.</text>
</comment>
<keyword evidence="3" id="KW-1185">Reference proteome</keyword>
<feature type="domain" description="Tf2-1-like SH3-like" evidence="1">
    <location>
        <begin position="40"/>
        <end position="93"/>
    </location>
</feature>
<dbReference type="InterPro" id="IPR056924">
    <property type="entry name" value="SH3_Tf2-1"/>
</dbReference>